<dbReference type="GO" id="GO:0015627">
    <property type="term" value="C:type II protein secretion system complex"/>
    <property type="evidence" value="ECO:0007669"/>
    <property type="project" value="InterPro"/>
</dbReference>
<dbReference type="PIRSF" id="PIRSF006291">
    <property type="entry name" value="GspM"/>
    <property type="match status" value="1"/>
</dbReference>
<evidence type="ECO:0000256" key="1">
    <source>
        <dbReference type="ARBA" id="ARBA00004377"/>
    </source>
</evidence>
<dbReference type="Proteomes" id="UP000557483">
    <property type="component" value="Unassembled WGS sequence"/>
</dbReference>
<reference evidence="13" key="1">
    <citation type="submission" date="2017-08" db="EMBL/GenBank/DDBJ databases">
        <authorList>
            <person name="de Groot N.N."/>
        </authorList>
    </citation>
    <scope>NUCLEOTIDE SEQUENCE [LARGE SCALE GENOMIC DNA]</scope>
    <source>
        <strain evidence="13">06D021</strain>
    </source>
</reference>
<evidence type="ECO:0000313" key="13">
    <source>
        <dbReference type="EMBL" id="SNU33815.1"/>
    </source>
</evidence>
<dbReference type="InterPro" id="IPR023229">
    <property type="entry name" value="T2SS_M_periplasmic_sf"/>
</dbReference>
<dbReference type="GO" id="GO:0015628">
    <property type="term" value="P:protein secretion by the type II secretion system"/>
    <property type="evidence" value="ECO:0007669"/>
    <property type="project" value="InterPro"/>
</dbReference>
<organism evidence="13 14">
    <name type="scientific">Klebsiella grimontii</name>
    <dbReference type="NCBI Taxonomy" id="2058152"/>
    <lineage>
        <taxon>Bacteria</taxon>
        <taxon>Pseudomonadati</taxon>
        <taxon>Pseudomonadota</taxon>
        <taxon>Gammaproteobacteria</taxon>
        <taxon>Enterobacterales</taxon>
        <taxon>Enterobacteriaceae</taxon>
        <taxon>Klebsiella/Raoultella group</taxon>
        <taxon>Klebsiella</taxon>
    </lineage>
</organism>
<dbReference type="AlphaFoldDB" id="A0A285AYQ3"/>
<comment type="similarity">
    <text evidence="2 10">Belongs to the GSP M family.</text>
</comment>
<protein>
    <recommendedName>
        <fullName evidence="10">Type II secretion system protein M</fullName>
        <shortName evidence="10">T2SS protein M</shortName>
    </recommendedName>
    <alternativeName>
        <fullName evidence="10">General secretion pathway protein M</fullName>
    </alternativeName>
</protein>
<evidence type="ECO:0000256" key="11">
    <source>
        <dbReference type="SAM" id="Phobius"/>
    </source>
</evidence>
<dbReference type="Proteomes" id="UP000220639">
    <property type="component" value="Unassembled WGS sequence"/>
</dbReference>
<keyword evidence="9 10" id="KW-0472">Membrane</keyword>
<keyword evidence="3 10" id="KW-0813">Transport</keyword>
<keyword evidence="7 10" id="KW-0653">Protein transport</keyword>
<dbReference type="Pfam" id="PF04612">
    <property type="entry name" value="T2SSM"/>
    <property type="match status" value="1"/>
</dbReference>
<reference evidence="14" key="2">
    <citation type="submission" date="2017-08" db="EMBL/GenBank/DDBJ databases">
        <authorList>
            <person name="Brisse S."/>
        </authorList>
    </citation>
    <scope>NUCLEOTIDE SEQUENCE [LARGE SCALE GENOMIC DNA]</scope>
    <source>
        <strain evidence="14">06D021</strain>
    </source>
</reference>
<dbReference type="InterPro" id="IPR007690">
    <property type="entry name" value="T2SS_GspM"/>
</dbReference>
<keyword evidence="5 10" id="KW-0997">Cell inner membrane</keyword>
<keyword evidence="6 11" id="KW-0812">Transmembrane</keyword>
<dbReference type="EMBL" id="JABXRN010000001">
    <property type="protein sequence ID" value="MBA8123175.1"/>
    <property type="molecule type" value="Genomic_DNA"/>
</dbReference>
<dbReference type="RefSeq" id="WP_064342183.1">
    <property type="nucleotide sequence ID" value="NZ_CABGPA010000010.1"/>
</dbReference>
<keyword evidence="4 10" id="KW-1003">Cell membrane</keyword>
<evidence type="ECO:0000256" key="8">
    <source>
        <dbReference type="ARBA" id="ARBA00022989"/>
    </source>
</evidence>
<evidence type="ECO:0000256" key="9">
    <source>
        <dbReference type="ARBA" id="ARBA00023136"/>
    </source>
</evidence>
<feature type="transmembrane region" description="Helical" evidence="11">
    <location>
        <begin position="18"/>
        <end position="36"/>
    </location>
</feature>
<gene>
    <name evidence="13" type="primary">pulM</name>
    <name evidence="12" type="ORF">HV064_04470</name>
    <name evidence="13" type="ORF">KOSB73_210309</name>
</gene>
<comment type="function">
    <text evidence="10">Inner membrane component of the type II secretion system required for the energy-dependent secretion of extracellular factors such as proteases and toxins from the periplasm.</text>
</comment>
<keyword evidence="8 11" id="KW-1133">Transmembrane helix</keyword>
<evidence type="ECO:0000256" key="3">
    <source>
        <dbReference type="ARBA" id="ARBA00022448"/>
    </source>
</evidence>
<evidence type="ECO:0000256" key="7">
    <source>
        <dbReference type="ARBA" id="ARBA00022927"/>
    </source>
</evidence>
<evidence type="ECO:0000256" key="10">
    <source>
        <dbReference type="PIRNR" id="PIRNR006291"/>
    </source>
</evidence>
<dbReference type="Gene3D" id="3.30.1360.100">
    <property type="entry name" value="General secretion pathway protein M, EpsM"/>
    <property type="match status" value="1"/>
</dbReference>
<evidence type="ECO:0000313" key="14">
    <source>
        <dbReference type="Proteomes" id="UP000220639"/>
    </source>
</evidence>
<evidence type="ECO:0000313" key="12">
    <source>
        <dbReference type="EMBL" id="MBA8123175.1"/>
    </source>
</evidence>
<accession>A0A285AYQ3</accession>
<proteinExistence type="inferred from homology"/>
<evidence type="ECO:0000256" key="6">
    <source>
        <dbReference type="ARBA" id="ARBA00022692"/>
    </source>
</evidence>
<evidence type="ECO:0000313" key="15">
    <source>
        <dbReference type="Proteomes" id="UP000557483"/>
    </source>
</evidence>
<sequence length="161" mass="18533">MHNLLALWQQRTRRERRLLLGMAVVLLIGLVYYMLWQPWQNREAQWRQTLAREQASLQWMRQQTPLLRQLRNQKPPTAPEEPSTVIMRETARHGLTIVRLQPQGSRLSLTVQPADFQALMAWLDALGQAGMTTATLAVTAVAQQPGWVTVNTLVLERSDEK</sequence>
<evidence type="ECO:0000256" key="5">
    <source>
        <dbReference type="ARBA" id="ARBA00022519"/>
    </source>
</evidence>
<name>A0A285AYQ3_9ENTR</name>
<reference evidence="12 15" key="3">
    <citation type="submission" date="2020-06" db="EMBL/GenBank/DDBJ databases">
        <title>REHAB project genomes.</title>
        <authorList>
            <person name="Shaw L.P."/>
        </authorList>
    </citation>
    <scope>NUCLEOTIDE SEQUENCE [LARGE SCALE GENOMIC DNA]</scope>
    <source>
        <strain evidence="12 15">RHBSTW-00092</strain>
    </source>
</reference>
<dbReference type="SUPFAM" id="SSF103054">
    <property type="entry name" value="General secretion pathway protein M, EpsM"/>
    <property type="match status" value="1"/>
</dbReference>
<dbReference type="EMBL" id="FZTC01000014">
    <property type="protein sequence ID" value="SNU33815.1"/>
    <property type="molecule type" value="Genomic_DNA"/>
</dbReference>
<comment type="subcellular location">
    <subcellularLocation>
        <location evidence="1">Cell inner membrane</location>
        <topology evidence="1">Single-pass membrane protein</topology>
    </subcellularLocation>
</comment>
<evidence type="ECO:0000256" key="2">
    <source>
        <dbReference type="ARBA" id="ARBA00010637"/>
    </source>
</evidence>
<evidence type="ECO:0000256" key="4">
    <source>
        <dbReference type="ARBA" id="ARBA00022475"/>
    </source>
</evidence>
<dbReference type="GO" id="GO:0005886">
    <property type="term" value="C:plasma membrane"/>
    <property type="evidence" value="ECO:0007669"/>
    <property type="project" value="UniProtKB-SubCell"/>
</dbReference>